<feature type="non-terminal residue" evidence="2">
    <location>
        <position position="1"/>
    </location>
</feature>
<accession>A0ABD0PDF6</accession>
<sequence>ATCYCVGNSTPPPDPSLISPPSSPSPSCSWVDSPPPASRLSAPYNAQSNAHGCRRCCCCCSCQHSADPPPTTPSVPQPRPSTPPWTNQLAL</sequence>
<dbReference type="AlphaFoldDB" id="A0ABD0PDF6"/>
<keyword evidence="3" id="KW-1185">Reference proteome</keyword>
<name>A0ABD0PDF6_CIRMR</name>
<feature type="non-terminal residue" evidence="2">
    <location>
        <position position="91"/>
    </location>
</feature>
<dbReference type="EMBL" id="JAMKFB020000016">
    <property type="protein sequence ID" value="KAL0171939.1"/>
    <property type="molecule type" value="Genomic_DNA"/>
</dbReference>
<feature type="compositionally biased region" description="Low complexity" evidence="1">
    <location>
        <begin position="16"/>
        <end position="32"/>
    </location>
</feature>
<feature type="compositionally biased region" description="Pro residues" evidence="1">
    <location>
        <begin position="67"/>
        <end position="83"/>
    </location>
</feature>
<feature type="region of interest" description="Disordered" evidence="1">
    <location>
        <begin position="1"/>
        <end position="35"/>
    </location>
</feature>
<comment type="caution">
    <text evidence="2">The sequence shown here is derived from an EMBL/GenBank/DDBJ whole genome shotgun (WGS) entry which is preliminary data.</text>
</comment>
<evidence type="ECO:0000256" key="1">
    <source>
        <dbReference type="SAM" id="MobiDB-lite"/>
    </source>
</evidence>
<reference evidence="2 3" key="1">
    <citation type="submission" date="2024-05" db="EMBL/GenBank/DDBJ databases">
        <title>Genome sequencing and assembly of Indian major carp, Cirrhinus mrigala (Hamilton, 1822).</title>
        <authorList>
            <person name="Mohindra V."/>
            <person name="Chowdhury L.M."/>
            <person name="Lal K."/>
            <person name="Jena J.K."/>
        </authorList>
    </citation>
    <scope>NUCLEOTIDE SEQUENCE [LARGE SCALE GENOMIC DNA]</scope>
    <source>
        <strain evidence="2">CM1030</strain>
        <tissue evidence="2">Blood</tissue>
    </source>
</reference>
<evidence type="ECO:0000313" key="2">
    <source>
        <dbReference type="EMBL" id="KAL0171939.1"/>
    </source>
</evidence>
<gene>
    <name evidence="2" type="ORF">M9458_032250</name>
</gene>
<organism evidence="2 3">
    <name type="scientific">Cirrhinus mrigala</name>
    <name type="common">Mrigala</name>
    <dbReference type="NCBI Taxonomy" id="683832"/>
    <lineage>
        <taxon>Eukaryota</taxon>
        <taxon>Metazoa</taxon>
        <taxon>Chordata</taxon>
        <taxon>Craniata</taxon>
        <taxon>Vertebrata</taxon>
        <taxon>Euteleostomi</taxon>
        <taxon>Actinopterygii</taxon>
        <taxon>Neopterygii</taxon>
        <taxon>Teleostei</taxon>
        <taxon>Ostariophysi</taxon>
        <taxon>Cypriniformes</taxon>
        <taxon>Cyprinidae</taxon>
        <taxon>Labeoninae</taxon>
        <taxon>Labeonini</taxon>
        <taxon>Cirrhinus</taxon>
    </lineage>
</organism>
<proteinExistence type="predicted"/>
<protein>
    <submittedName>
        <fullName evidence="2">Uncharacterized protein</fullName>
    </submittedName>
</protein>
<evidence type="ECO:0000313" key="3">
    <source>
        <dbReference type="Proteomes" id="UP001529510"/>
    </source>
</evidence>
<dbReference type="Proteomes" id="UP001529510">
    <property type="component" value="Unassembled WGS sequence"/>
</dbReference>
<feature type="region of interest" description="Disordered" evidence="1">
    <location>
        <begin position="65"/>
        <end position="91"/>
    </location>
</feature>